<proteinExistence type="predicted"/>
<sequence length="84" mass="9233">MNKFHIFLLLLVILAITVLNEAAQTAALENSDSRMLVKREVAAIRAKRFGWGMLVKREVAAIRAKRFGWGCCGGGGIGLFWGGR</sequence>
<feature type="signal peptide" evidence="1">
    <location>
        <begin position="1"/>
        <end position="22"/>
    </location>
</feature>
<accession>A0A914NVU7</accession>
<protein>
    <submittedName>
        <fullName evidence="3">Candidate secreted effector</fullName>
    </submittedName>
</protein>
<evidence type="ECO:0000313" key="2">
    <source>
        <dbReference type="Proteomes" id="UP000887563"/>
    </source>
</evidence>
<dbReference type="WBParaSite" id="Minc3s11386g44854">
    <property type="protein sequence ID" value="Minc3s11386g44854"/>
    <property type="gene ID" value="Minc3s11386g44854"/>
</dbReference>
<keyword evidence="1" id="KW-0732">Signal</keyword>
<evidence type="ECO:0000256" key="1">
    <source>
        <dbReference type="SAM" id="SignalP"/>
    </source>
</evidence>
<name>A0A914NVU7_MELIC</name>
<organism evidence="2 3">
    <name type="scientific">Meloidogyne incognita</name>
    <name type="common">Southern root-knot nematode worm</name>
    <name type="synonym">Oxyuris incognita</name>
    <dbReference type="NCBI Taxonomy" id="6306"/>
    <lineage>
        <taxon>Eukaryota</taxon>
        <taxon>Metazoa</taxon>
        <taxon>Ecdysozoa</taxon>
        <taxon>Nematoda</taxon>
        <taxon>Chromadorea</taxon>
        <taxon>Rhabditida</taxon>
        <taxon>Tylenchina</taxon>
        <taxon>Tylenchomorpha</taxon>
        <taxon>Tylenchoidea</taxon>
        <taxon>Meloidogynidae</taxon>
        <taxon>Meloidogyninae</taxon>
        <taxon>Meloidogyne</taxon>
        <taxon>Meloidogyne incognita group</taxon>
    </lineage>
</organism>
<reference evidence="3" key="1">
    <citation type="submission" date="2022-11" db="UniProtKB">
        <authorList>
            <consortium name="WormBaseParasite"/>
        </authorList>
    </citation>
    <scope>IDENTIFICATION</scope>
</reference>
<evidence type="ECO:0000313" key="3">
    <source>
        <dbReference type="WBParaSite" id="Minc3s11386g44854"/>
    </source>
</evidence>
<dbReference type="AlphaFoldDB" id="A0A914NVU7"/>
<feature type="chain" id="PRO_5038115523" evidence="1">
    <location>
        <begin position="23"/>
        <end position="84"/>
    </location>
</feature>
<keyword evidence="2" id="KW-1185">Reference proteome</keyword>
<dbReference type="Proteomes" id="UP000887563">
    <property type="component" value="Unplaced"/>
</dbReference>